<dbReference type="Proteomes" id="UP001597502">
    <property type="component" value="Unassembled WGS sequence"/>
</dbReference>
<evidence type="ECO:0000259" key="2">
    <source>
        <dbReference type="Pfam" id="PF07552"/>
    </source>
</evidence>
<reference evidence="4" key="1">
    <citation type="journal article" date="2019" name="Int. J. Syst. Evol. Microbiol.">
        <title>The Global Catalogue of Microorganisms (GCM) 10K type strain sequencing project: providing services to taxonomists for standard genome sequencing and annotation.</title>
        <authorList>
            <consortium name="The Broad Institute Genomics Platform"/>
            <consortium name="The Broad Institute Genome Sequencing Center for Infectious Disease"/>
            <person name="Wu L."/>
            <person name="Ma J."/>
        </authorList>
    </citation>
    <scope>NUCLEOTIDE SEQUENCE [LARGE SCALE GENOMIC DNA]</scope>
    <source>
        <strain evidence="4">TISTR 1535</strain>
    </source>
</reference>
<accession>A0ABW5V3K1</accession>
<keyword evidence="3" id="KW-0946">Virion</keyword>
<protein>
    <submittedName>
        <fullName evidence="3">Spore coat protein</fullName>
    </submittedName>
</protein>
<feature type="compositionally biased region" description="Basic and acidic residues" evidence="1">
    <location>
        <begin position="1"/>
        <end position="22"/>
    </location>
</feature>
<dbReference type="InterPro" id="IPR011428">
    <property type="entry name" value="Spore_coat_X/V"/>
</dbReference>
<feature type="domain" description="Spore coat protein X/V" evidence="2">
    <location>
        <begin position="29"/>
        <end position="83"/>
    </location>
</feature>
<evidence type="ECO:0000313" key="3">
    <source>
        <dbReference type="EMBL" id="MFD2760011.1"/>
    </source>
</evidence>
<dbReference type="RefSeq" id="WP_382391075.1">
    <property type="nucleotide sequence ID" value="NZ_JBHUNA010000005.1"/>
</dbReference>
<keyword evidence="4" id="KW-1185">Reference proteome</keyword>
<feature type="domain" description="Spore coat protein X/V" evidence="2">
    <location>
        <begin position="91"/>
        <end position="146"/>
    </location>
</feature>
<feature type="compositionally biased region" description="Polar residues" evidence="1">
    <location>
        <begin position="23"/>
        <end position="33"/>
    </location>
</feature>
<proteinExistence type="predicted"/>
<organism evidence="3 4">
    <name type="scientific">Lentibacillus juripiscarius</name>
    <dbReference type="NCBI Taxonomy" id="257446"/>
    <lineage>
        <taxon>Bacteria</taxon>
        <taxon>Bacillati</taxon>
        <taxon>Bacillota</taxon>
        <taxon>Bacilli</taxon>
        <taxon>Bacillales</taxon>
        <taxon>Bacillaceae</taxon>
        <taxon>Lentibacillus</taxon>
    </lineage>
</organism>
<dbReference type="Pfam" id="PF07552">
    <property type="entry name" value="Coat_X"/>
    <property type="match status" value="2"/>
</dbReference>
<name>A0ABW5V3K1_9BACI</name>
<evidence type="ECO:0000256" key="1">
    <source>
        <dbReference type="SAM" id="MobiDB-lite"/>
    </source>
</evidence>
<evidence type="ECO:0000313" key="4">
    <source>
        <dbReference type="Proteomes" id="UP001597502"/>
    </source>
</evidence>
<keyword evidence="3" id="KW-0167">Capsid protein</keyword>
<comment type="caution">
    <text evidence="3">The sequence shown here is derived from an EMBL/GenBank/DDBJ whole genome shotgun (WGS) entry which is preliminary data.</text>
</comment>
<feature type="region of interest" description="Disordered" evidence="1">
    <location>
        <begin position="1"/>
        <end position="33"/>
    </location>
</feature>
<gene>
    <name evidence="3" type="ORF">ACFSUO_03300</name>
</gene>
<sequence length="147" mass="16121">MSHTTETKRWRALDHCHDHQNEPNDATANQEAEQVASNQQVSNEWIIIKDSENIDVTTTDRQAAISLQLGIEAAIAAVINIAIGDGESKGITQDIKQVIGTRQANHQKTIVEQSKDIQITTTDTDIAINIQLLFQVLAAIVASLDIL</sequence>
<dbReference type="EMBL" id="JBHUNA010000005">
    <property type="protein sequence ID" value="MFD2760011.1"/>
    <property type="molecule type" value="Genomic_DNA"/>
</dbReference>